<accession>A0A6I6DQ50</accession>
<dbReference type="RefSeq" id="WP_156241515.1">
    <property type="nucleotide sequence ID" value="NZ_BAAAZL010000002.1"/>
</dbReference>
<dbReference type="Proteomes" id="UP000422989">
    <property type="component" value="Chromosome"/>
</dbReference>
<evidence type="ECO:0000313" key="2">
    <source>
        <dbReference type="EMBL" id="QGU27022.1"/>
    </source>
</evidence>
<dbReference type="SUPFAM" id="SSF69255">
    <property type="entry name" value="gp5 N-terminal domain-like"/>
    <property type="match status" value="1"/>
</dbReference>
<gene>
    <name evidence="2" type="ORF">D7D94_04590</name>
</gene>
<proteinExistence type="predicted"/>
<dbReference type="InterPro" id="IPR037026">
    <property type="entry name" value="Vgr_OB-fold_dom_sf"/>
</dbReference>
<dbReference type="InterPro" id="IPR006531">
    <property type="entry name" value="Gp5/Vgr_OB"/>
</dbReference>
<reference evidence="2 3" key="1">
    <citation type="submission" date="2018-09" db="EMBL/GenBank/DDBJ databases">
        <title>Whole genome sequencing of Microbacterium oryzae strain MB-10T.</title>
        <authorList>
            <person name="Das S.K."/>
        </authorList>
    </citation>
    <scope>NUCLEOTIDE SEQUENCE [LARGE SCALE GENOMIC DNA]</scope>
    <source>
        <strain evidence="2 3">MB-10</strain>
    </source>
</reference>
<feature type="domain" description="Gp5/Type VI secretion system Vgr protein OB-fold" evidence="1">
    <location>
        <begin position="12"/>
        <end position="85"/>
    </location>
</feature>
<dbReference type="Pfam" id="PF04717">
    <property type="entry name" value="Phage_base_V"/>
    <property type="match status" value="1"/>
</dbReference>
<dbReference type="OrthoDB" id="9762420at2"/>
<protein>
    <submittedName>
        <fullName evidence="2">Baseplate assembly protein</fullName>
    </submittedName>
</protein>
<sequence>MSTGQGRFYGKYRGTVSDTTDPMQMGRIKARIPDVMDDESGWAMPCAPVAGSGMGVFALPPTGAGVWLEFEHGDPDYPVWSGCWWGSAADVPTDVAAPPQTGKILLQTEGGTTILLDDTPGAGGITLKTPGGQKIVVSSTSIEIDNGSGASLKLSGTQVSINNGALEVT</sequence>
<name>A0A6I6DQ50_9MICO</name>
<dbReference type="EMBL" id="CP032550">
    <property type="protein sequence ID" value="QGU27022.1"/>
    <property type="molecule type" value="Genomic_DNA"/>
</dbReference>
<dbReference type="Gene3D" id="2.40.50.230">
    <property type="entry name" value="Gp5 N-terminal domain"/>
    <property type="match status" value="1"/>
</dbReference>
<dbReference type="KEGG" id="moj:D7D94_04590"/>
<organism evidence="2 3">
    <name type="scientific">Microbacterium oryzae</name>
    <dbReference type="NCBI Taxonomy" id="743009"/>
    <lineage>
        <taxon>Bacteria</taxon>
        <taxon>Bacillati</taxon>
        <taxon>Actinomycetota</taxon>
        <taxon>Actinomycetes</taxon>
        <taxon>Micrococcales</taxon>
        <taxon>Microbacteriaceae</taxon>
        <taxon>Microbacterium</taxon>
    </lineage>
</organism>
<evidence type="ECO:0000313" key="3">
    <source>
        <dbReference type="Proteomes" id="UP000422989"/>
    </source>
</evidence>
<keyword evidence="3" id="KW-1185">Reference proteome</keyword>
<dbReference type="AlphaFoldDB" id="A0A6I6DQ50"/>
<evidence type="ECO:0000259" key="1">
    <source>
        <dbReference type="Pfam" id="PF04717"/>
    </source>
</evidence>